<feature type="binding site" evidence="11">
    <location>
        <position position="348"/>
    </location>
    <ligand>
        <name>Zn(2+)</name>
        <dbReference type="ChEBI" id="CHEBI:29105"/>
        <note>catalytic</note>
    </ligand>
</feature>
<dbReference type="AlphaFoldDB" id="F4Q614"/>
<dbReference type="FunFam" id="1.10.390.10:FF:000003">
    <property type="entry name" value="Leukotriene A(4) hydrolase"/>
    <property type="match status" value="1"/>
</dbReference>
<evidence type="ECO:0000313" key="13">
    <source>
        <dbReference type="EMBL" id="EGG17423.1"/>
    </source>
</evidence>
<feature type="binding site" evidence="10">
    <location>
        <begin position="186"/>
        <end position="188"/>
    </location>
    <ligand>
        <name>a peptide</name>
        <dbReference type="ChEBI" id="CHEBI:60466"/>
    </ligand>
</feature>
<evidence type="ECO:0000313" key="14">
    <source>
        <dbReference type="Proteomes" id="UP000007797"/>
    </source>
</evidence>
<comment type="cofactor">
    <cofactor evidence="11">
        <name>Zn(2+)</name>
        <dbReference type="ChEBI" id="CHEBI:29105"/>
    </cofactor>
    <text evidence="11">Binds 1 zinc ion per subunit.</text>
</comment>
<dbReference type="Gene3D" id="1.10.390.10">
    <property type="entry name" value="Neutral Protease Domain 2"/>
    <property type="match status" value="1"/>
</dbReference>
<dbReference type="Gene3D" id="2.60.40.1730">
    <property type="entry name" value="tricorn interacting facor f3 domain"/>
    <property type="match status" value="1"/>
</dbReference>
<dbReference type="GO" id="GO:0008270">
    <property type="term" value="F:zinc ion binding"/>
    <property type="evidence" value="ECO:0007669"/>
    <property type="project" value="InterPro"/>
</dbReference>
<gene>
    <name evidence="13" type="primary">lkhA</name>
    <name evidence="13" type="ORF">DFA_08418</name>
</gene>
<dbReference type="Pfam" id="PF01433">
    <property type="entry name" value="Peptidase_M1"/>
    <property type="match status" value="1"/>
</dbReference>
<evidence type="ECO:0000256" key="6">
    <source>
        <dbReference type="ARBA" id="ARBA00022801"/>
    </source>
</evidence>
<keyword evidence="7 11" id="KW-0862">Zinc</keyword>
<dbReference type="Pfam" id="PF17900">
    <property type="entry name" value="Peptidase_M1_N"/>
    <property type="match status" value="1"/>
</dbReference>
<dbReference type="SUPFAM" id="SSF48371">
    <property type="entry name" value="ARM repeat"/>
    <property type="match status" value="1"/>
</dbReference>
<feature type="binding site" evidence="11">
    <location>
        <position position="367"/>
    </location>
    <ligand>
        <name>Zn(2+)</name>
        <dbReference type="ChEBI" id="CHEBI:29105"/>
        <note>catalytic</note>
    </ligand>
</feature>
<dbReference type="Proteomes" id="UP000007797">
    <property type="component" value="Unassembled WGS sequence"/>
</dbReference>
<name>F4Q614_CACFS</name>
<evidence type="ECO:0000256" key="11">
    <source>
        <dbReference type="PIRSR" id="PIRSR634015-3"/>
    </source>
</evidence>
<dbReference type="InterPro" id="IPR038502">
    <property type="entry name" value="M1_LTA-4_hydro/amino_C_sf"/>
</dbReference>
<dbReference type="GO" id="GO:0006508">
    <property type="term" value="P:proteolysis"/>
    <property type="evidence" value="ECO:0007669"/>
    <property type="project" value="UniProtKB-KW"/>
</dbReference>
<keyword evidence="4" id="KW-0645">Protease</keyword>
<evidence type="ECO:0000256" key="7">
    <source>
        <dbReference type="ARBA" id="ARBA00022833"/>
    </source>
</evidence>
<dbReference type="InterPro" id="IPR016024">
    <property type="entry name" value="ARM-type_fold"/>
</dbReference>
<dbReference type="PANTHER" id="PTHR45726:SF3">
    <property type="entry name" value="LEUKOTRIENE A-4 HYDROLASE"/>
    <property type="match status" value="1"/>
</dbReference>
<evidence type="ECO:0000256" key="9">
    <source>
        <dbReference type="PIRSR" id="PIRSR634015-1"/>
    </source>
</evidence>
<dbReference type="EMBL" id="GL883021">
    <property type="protein sequence ID" value="EGG17423.1"/>
    <property type="molecule type" value="Genomic_DNA"/>
</dbReference>
<evidence type="ECO:0000256" key="3">
    <source>
        <dbReference type="ARBA" id="ARBA00022490"/>
    </source>
</evidence>
<dbReference type="FunFam" id="2.60.40.1730:FF:000004">
    <property type="entry name" value="Leukotriene A(4) hydrolase"/>
    <property type="match status" value="1"/>
</dbReference>
<dbReference type="FunFam" id="1.25.40.320:FF:000001">
    <property type="entry name" value="Leukotriene A(4) hydrolase"/>
    <property type="match status" value="1"/>
</dbReference>
<reference evidence="14" key="1">
    <citation type="journal article" date="2011" name="Genome Res.">
        <title>Phylogeny-wide analysis of social amoeba genomes highlights ancient origins for complex intercellular communication.</title>
        <authorList>
            <person name="Heidel A.J."/>
            <person name="Lawal H.M."/>
            <person name="Felder M."/>
            <person name="Schilde C."/>
            <person name="Helps N.R."/>
            <person name="Tunggal B."/>
            <person name="Rivero F."/>
            <person name="John U."/>
            <person name="Schleicher M."/>
            <person name="Eichinger L."/>
            <person name="Platzer M."/>
            <person name="Noegel A.A."/>
            <person name="Schaap P."/>
            <person name="Gloeckner G."/>
        </authorList>
    </citation>
    <scope>NUCLEOTIDE SEQUENCE [LARGE SCALE GENOMIC DNA]</scope>
    <source>
        <strain evidence="14">SH3</strain>
    </source>
</reference>
<protein>
    <submittedName>
        <fullName evidence="13">Leukotriene A4 hydrolase</fullName>
    </submittedName>
</protein>
<dbReference type="Gene3D" id="1.25.40.320">
    <property type="entry name" value="Peptidase M1, leukotriene A4 hydrolase/aminopeptidase C-terminal domain"/>
    <property type="match status" value="1"/>
</dbReference>
<dbReference type="PANTHER" id="PTHR45726">
    <property type="entry name" value="LEUKOTRIENE A-4 HYDROLASE"/>
    <property type="match status" value="1"/>
</dbReference>
<dbReference type="InterPro" id="IPR015211">
    <property type="entry name" value="Peptidase_M1_C"/>
</dbReference>
<feature type="active site" description="Proton donor" evidence="9">
    <location>
        <position position="432"/>
    </location>
</feature>
<keyword evidence="8" id="KW-0482">Metalloprotease</keyword>
<dbReference type="OMA" id="CTALQWM"/>
<keyword evidence="6 13" id="KW-0378">Hydrolase</keyword>
<evidence type="ECO:0000256" key="5">
    <source>
        <dbReference type="ARBA" id="ARBA00022723"/>
    </source>
</evidence>
<dbReference type="InterPro" id="IPR014782">
    <property type="entry name" value="Peptidase_M1_dom"/>
</dbReference>
<organism evidence="13 14">
    <name type="scientific">Cavenderia fasciculata</name>
    <name type="common">Slime mold</name>
    <name type="synonym">Dictyostelium fasciculatum</name>
    <dbReference type="NCBI Taxonomy" id="261658"/>
    <lineage>
        <taxon>Eukaryota</taxon>
        <taxon>Amoebozoa</taxon>
        <taxon>Evosea</taxon>
        <taxon>Eumycetozoa</taxon>
        <taxon>Dictyostelia</taxon>
        <taxon>Acytosteliales</taxon>
        <taxon>Cavenderiaceae</taxon>
        <taxon>Cavenderia</taxon>
    </lineage>
</organism>
<evidence type="ECO:0000256" key="10">
    <source>
        <dbReference type="PIRSR" id="PIRSR634015-2"/>
    </source>
</evidence>
<dbReference type="MEROPS" id="M01.004"/>
<sequence length="659" mass="74755">MNKQARQQQTSINSSSSSSYISYYIYNNNTFTTTTTSSRRSSPTTLSSDQYLRYSKMDPSSLSNPQDAKVNSLHLVLDVEFATSRLVGYVDVRSVLQSDSVSTLILDSNNLEISKVTDLENNPINLGAVHSIFGTPVEIEIAEGQRGKNKEFNARVYYNTTPSSVALQWLKPEQTAGKKHPYLFSQCQAIHARSLVPCQDSPSNKVTYSAQITVDSPLTALMSALSTGKKENGDKTVFTFEQDIVIPTYLIAIVVGNLDSRKIGPRSHVWSEPETVAAGEFEFANTEKFIAAGESILTPYIWKKYDVLLLPPSFPYGGMENPMLTFVTPTLIAGDRSLENVVAHEIAHSWCGNLVTNKYWSEFFLNESFTVLLERKIIERLTNNEMFQFESINGFKHLQDDIDTFGHDNPLTALRPNLDGIDPDDAFSSVPYEKGFNLLCYLETLVGVKDFEAWLKAYITKFAYQSITAQQMKDFFVEYFEQLGKKDAIAVVDWETWFNAPGLPHTCCKFESKLADTAKELAKKWISTKGEGFNNDSEFKQFNSAQIILFLDTLITETEKEKLSVDVLEKIDNLYKLSETKNSEYKNKWYTLCLRHGIQKIEPLVVKFVTSQGRMKFTRPLYRELFKVNKDLAQSTFKTHRHFYHSICSKMVAKDLALE</sequence>
<dbReference type="STRING" id="1054147.F4Q614"/>
<dbReference type="CDD" id="cd09599">
    <property type="entry name" value="M1_LTA4H"/>
    <property type="match status" value="1"/>
</dbReference>
<feature type="domain" description="Peptidase M1 leukotriene A4 hydrolase/aminopeptidase C-terminal" evidence="12">
    <location>
        <begin position="513"/>
        <end position="656"/>
    </location>
</feature>
<dbReference type="FunFam" id="3.30.2010.30:FF:000001">
    <property type="entry name" value="Leukotriene A(4) hydrolase"/>
    <property type="match status" value="1"/>
</dbReference>
<evidence type="ECO:0000259" key="12">
    <source>
        <dbReference type="SMART" id="SM01263"/>
    </source>
</evidence>
<dbReference type="RefSeq" id="XP_004355907.1">
    <property type="nucleotide sequence ID" value="XM_004355854.1"/>
</dbReference>
<dbReference type="GO" id="GO:0005829">
    <property type="term" value="C:cytosol"/>
    <property type="evidence" value="ECO:0007669"/>
    <property type="project" value="TreeGrafter"/>
</dbReference>
<dbReference type="GO" id="GO:0070006">
    <property type="term" value="F:metalloaminopeptidase activity"/>
    <property type="evidence" value="ECO:0007669"/>
    <property type="project" value="UniProtKB-ARBA"/>
</dbReference>
<evidence type="ECO:0000256" key="8">
    <source>
        <dbReference type="ARBA" id="ARBA00023049"/>
    </source>
</evidence>
<dbReference type="OrthoDB" id="79562at2759"/>
<dbReference type="InterPro" id="IPR045357">
    <property type="entry name" value="Aminopeptidase_N-like_N"/>
</dbReference>
<dbReference type="SUPFAM" id="SSF55486">
    <property type="entry name" value="Metalloproteases ('zincins'), catalytic domain"/>
    <property type="match status" value="1"/>
</dbReference>
<keyword evidence="3" id="KW-0963">Cytoplasm</keyword>
<dbReference type="GeneID" id="14868877"/>
<evidence type="ECO:0000256" key="4">
    <source>
        <dbReference type="ARBA" id="ARBA00022670"/>
    </source>
</evidence>
<dbReference type="Pfam" id="PF09127">
    <property type="entry name" value="Leuk-A4-hydro_C"/>
    <property type="match status" value="1"/>
</dbReference>
<dbReference type="InterPro" id="IPR001930">
    <property type="entry name" value="Peptidase_M1"/>
</dbReference>
<dbReference type="InterPro" id="IPR034015">
    <property type="entry name" value="M1_LTA4H"/>
</dbReference>
<feature type="binding site" evidence="11">
    <location>
        <position position="344"/>
    </location>
    <ligand>
        <name>Zn(2+)</name>
        <dbReference type="ChEBI" id="CHEBI:29105"/>
        <note>catalytic</note>
    </ligand>
</feature>
<dbReference type="PRINTS" id="PR00756">
    <property type="entry name" value="ALADIPTASE"/>
</dbReference>
<dbReference type="SUPFAM" id="SSF63737">
    <property type="entry name" value="Leukotriene A4 hydrolase N-terminal domain"/>
    <property type="match status" value="1"/>
</dbReference>
<dbReference type="KEGG" id="dfa:DFA_08418"/>
<dbReference type="InterPro" id="IPR042097">
    <property type="entry name" value="Aminopeptidase_N-like_N_sf"/>
</dbReference>
<feature type="binding site" evidence="10">
    <location>
        <begin position="315"/>
        <end position="320"/>
    </location>
    <ligand>
        <name>a peptide</name>
        <dbReference type="ChEBI" id="CHEBI:60466"/>
    </ligand>
</feature>
<proteinExistence type="inferred from homology"/>
<comment type="similarity">
    <text evidence="2">Belongs to the peptidase M1 family.</text>
</comment>
<evidence type="ECO:0000256" key="1">
    <source>
        <dbReference type="ARBA" id="ARBA00004496"/>
    </source>
</evidence>
<feature type="active site" description="Proton acceptor" evidence="9">
    <location>
        <position position="345"/>
    </location>
</feature>
<keyword evidence="5 11" id="KW-0479">Metal-binding</keyword>
<dbReference type="InterPro" id="IPR027268">
    <property type="entry name" value="Peptidase_M4/M1_CTD_sf"/>
</dbReference>
<evidence type="ECO:0000256" key="2">
    <source>
        <dbReference type="ARBA" id="ARBA00010136"/>
    </source>
</evidence>
<accession>F4Q614</accession>
<dbReference type="InterPro" id="IPR049980">
    <property type="entry name" value="LTA4H_cat"/>
</dbReference>
<dbReference type="Gene3D" id="3.30.2010.30">
    <property type="match status" value="1"/>
</dbReference>
<feature type="binding site" evidence="10">
    <location>
        <begin position="614"/>
        <end position="616"/>
    </location>
    <ligand>
        <name>a peptide</name>
        <dbReference type="ChEBI" id="CHEBI:60466"/>
    </ligand>
</feature>
<comment type="subcellular location">
    <subcellularLocation>
        <location evidence="1">Cytoplasm</location>
    </subcellularLocation>
</comment>
<dbReference type="SMART" id="SM01263">
    <property type="entry name" value="Leuk-A4-hydro_C"/>
    <property type="match status" value="1"/>
</dbReference>
<keyword evidence="14" id="KW-1185">Reference proteome</keyword>